<dbReference type="EMBL" id="FQUL01000022">
    <property type="protein sequence ID" value="SHE76592.1"/>
    <property type="molecule type" value="Genomic_DNA"/>
</dbReference>
<gene>
    <name evidence="1" type="ORF">SAMN02745225_01560</name>
</gene>
<sequence length="44" mass="4971">MLHAQRVVIFCAEAVRNGESLSLNTEKSVFAMSEIDDPMAWYLP</sequence>
<dbReference type="STRING" id="1121881.SAMN02745225_01560"/>
<accession>A0A1M4W6K2</accession>
<dbReference type="AlphaFoldDB" id="A0A1M4W6K2"/>
<reference evidence="2" key="1">
    <citation type="submission" date="2016-11" db="EMBL/GenBank/DDBJ databases">
        <authorList>
            <person name="Varghese N."/>
            <person name="Submissions S."/>
        </authorList>
    </citation>
    <scope>NUCLEOTIDE SEQUENCE [LARGE SCALE GENOMIC DNA]</scope>
    <source>
        <strain evidence="2">DSM 19514</strain>
    </source>
</reference>
<organism evidence="1 2">
    <name type="scientific">Ferrithrix thermotolerans DSM 19514</name>
    <dbReference type="NCBI Taxonomy" id="1121881"/>
    <lineage>
        <taxon>Bacteria</taxon>
        <taxon>Bacillati</taxon>
        <taxon>Actinomycetota</taxon>
        <taxon>Acidimicrobiia</taxon>
        <taxon>Acidimicrobiales</taxon>
        <taxon>Acidimicrobiaceae</taxon>
        <taxon>Ferrithrix</taxon>
    </lineage>
</organism>
<protein>
    <submittedName>
        <fullName evidence="1">Uncharacterized protein</fullName>
    </submittedName>
</protein>
<evidence type="ECO:0000313" key="1">
    <source>
        <dbReference type="EMBL" id="SHE76592.1"/>
    </source>
</evidence>
<dbReference type="Proteomes" id="UP000184295">
    <property type="component" value="Unassembled WGS sequence"/>
</dbReference>
<keyword evidence="2" id="KW-1185">Reference proteome</keyword>
<name>A0A1M4W6K2_9ACTN</name>
<evidence type="ECO:0000313" key="2">
    <source>
        <dbReference type="Proteomes" id="UP000184295"/>
    </source>
</evidence>
<proteinExistence type="predicted"/>